<evidence type="ECO:0000256" key="3">
    <source>
        <dbReference type="ARBA" id="ARBA00022553"/>
    </source>
</evidence>
<evidence type="ECO:0000313" key="12">
    <source>
        <dbReference type="Proteomes" id="UP000230638"/>
    </source>
</evidence>
<keyword evidence="4" id="KW-0808">Transferase</keyword>
<dbReference type="EC" id="2.7.13.3" evidence="2"/>
<evidence type="ECO:0000256" key="8">
    <source>
        <dbReference type="SAM" id="Coils"/>
    </source>
</evidence>
<keyword evidence="8" id="KW-0175">Coiled coil</keyword>
<dbReference type="InterPro" id="IPR003594">
    <property type="entry name" value="HATPase_dom"/>
</dbReference>
<evidence type="ECO:0000259" key="10">
    <source>
        <dbReference type="PROSITE" id="PS50109"/>
    </source>
</evidence>
<keyword evidence="9" id="KW-1133">Transmembrane helix</keyword>
<feature type="transmembrane region" description="Helical" evidence="9">
    <location>
        <begin position="110"/>
        <end position="129"/>
    </location>
</feature>
<evidence type="ECO:0000256" key="7">
    <source>
        <dbReference type="ARBA" id="ARBA00023136"/>
    </source>
</evidence>
<dbReference type="PANTHER" id="PTHR43711:SF31">
    <property type="entry name" value="HISTIDINE KINASE"/>
    <property type="match status" value="1"/>
</dbReference>
<keyword evidence="7 9" id="KW-0472">Membrane</keyword>
<dbReference type="Pfam" id="PF16927">
    <property type="entry name" value="HisKA_7TM"/>
    <property type="match status" value="1"/>
</dbReference>
<organism evidence="11 12">
    <name type="scientific">Candidatus Lloydbacteria bacterium CG22_combo_CG10-13_8_21_14_all_47_15</name>
    <dbReference type="NCBI Taxonomy" id="1974635"/>
    <lineage>
        <taxon>Bacteria</taxon>
        <taxon>Candidatus Lloydiibacteriota</taxon>
    </lineage>
</organism>
<evidence type="ECO:0000256" key="2">
    <source>
        <dbReference type="ARBA" id="ARBA00012438"/>
    </source>
</evidence>
<dbReference type="InterPro" id="IPR036097">
    <property type="entry name" value="HisK_dim/P_sf"/>
</dbReference>
<evidence type="ECO:0000256" key="6">
    <source>
        <dbReference type="ARBA" id="ARBA00023012"/>
    </source>
</evidence>
<feature type="transmembrane region" description="Helical" evidence="9">
    <location>
        <begin position="41"/>
        <end position="58"/>
    </location>
</feature>
<dbReference type="CDD" id="cd00082">
    <property type="entry name" value="HisKA"/>
    <property type="match status" value="1"/>
</dbReference>
<dbReference type="SMART" id="SM00388">
    <property type="entry name" value="HisKA"/>
    <property type="match status" value="1"/>
</dbReference>
<comment type="caution">
    <text evidence="11">The sequence shown here is derived from an EMBL/GenBank/DDBJ whole genome shotgun (WGS) entry which is preliminary data.</text>
</comment>
<dbReference type="Proteomes" id="UP000230638">
    <property type="component" value="Unassembled WGS sequence"/>
</dbReference>
<dbReference type="PROSITE" id="PS50109">
    <property type="entry name" value="HIS_KIN"/>
    <property type="match status" value="1"/>
</dbReference>
<feature type="transmembrane region" description="Helical" evidence="9">
    <location>
        <begin position="185"/>
        <end position="207"/>
    </location>
</feature>
<dbReference type="AlphaFoldDB" id="A0A2H0CW01"/>
<feature type="transmembrane region" description="Helical" evidence="9">
    <location>
        <begin position="78"/>
        <end position="98"/>
    </location>
</feature>
<feature type="coiled-coil region" evidence="8">
    <location>
        <begin position="293"/>
        <end position="320"/>
    </location>
</feature>
<accession>A0A2H0CW01</accession>
<evidence type="ECO:0000256" key="9">
    <source>
        <dbReference type="SAM" id="Phobius"/>
    </source>
</evidence>
<dbReference type="FunFam" id="3.30.565.10:FF:000006">
    <property type="entry name" value="Sensor histidine kinase WalK"/>
    <property type="match status" value="1"/>
</dbReference>
<dbReference type="Pfam" id="PF00512">
    <property type="entry name" value="HisKA"/>
    <property type="match status" value="1"/>
</dbReference>
<dbReference type="Pfam" id="PF02518">
    <property type="entry name" value="HATPase_c"/>
    <property type="match status" value="1"/>
</dbReference>
<protein>
    <recommendedName>
        <fullName evidence="2">histidine kinase</fullName>
        <ecNumber evidence="2">2.7.13.3</ecNumber>
    </recommendedName>
</protein>
<keyword evidence="3" id="KW-0597">Phosphoprotein</keyword>
<keyword evidence="6" id="KW-0902">Two-component regulatory system</keyword>
<dbReference type="PRINTS" id="PR00344">
    <property type="entry name" value="BCTRLSENSOR"/>
</dbReference>
<feature type="transmembrane region" description="Helical" evidence="9">
    <location>
        <begin position="269"/>
        <end position="291"/>
    </location>
</feature>
<dbReference type="InterPro" id="IPR050736">
    <property type="entry name" value="Sensor_HK_Regulatory"/>
</dbReference>
<feature type="transmembrane region" description="Helical" evidence="9">
    <location>
        <begin position="240"/>
        <end position="263"/>
    </location>
</feature>
<dbReference type="Gene3D" id="1.10.287.130">
    <property type="match status" value="1"/>
</dbReference>
<evidence type="ECO:0000256" key="4">
    <source>
        <dbReference type="ARBA" id="ARBA00022679"/>
    </source>
</evidence>
<dbReference type="InterPro" id="IPR004358">
    <property type="entry name" value="Sig_transdc_His_kin-like_C"/>
</dbReference>
<feature type="transmembrane region" description="Helical" evidence="9">
    <location>
        <begin position="213"/>
        <end position="233"/>
    </location>
</feature>
<dbReference type="FunFam" id="1.10.287.130:FF:000001">
    <property type="entry name" value="Two-component sensor histidine kinase"/>
    <property type="match status" value="1"/>
</dbReference>
<dbReference type="PANTHER" id="PTHR43711">
    <property type="entry name" value="TWO-COMPONENT HISTIDINE KINASE"/>
    <property type="match status" value="1"/>
</dbReference>
<feature type="transmembrane region" description="Helical" evidence="9">
    <location>
        <begin position="149"/>
        <end position="169"/>
    </location>
</feature>
<keyword evidence="9" id="KW-0812">Transmembrane</keyword>
<dbReference type="InterPro" id="IPR003661">
    <property type="entry name" value="HisK_dim/P_dom"/>
</dbReference>
<keyword evidence="5" id="KW-0418">Kinase</keyword>
<feature type="transmembrane region" description="Helical" evidence="9">
    <location>
        <begin position="16"/>
        <end position="34"/>
    </location>
</feature>
<dbReference type="InterPro" id="IPR005467">
    <property type="entry name" value="His_kinase_dom"/>
</dbReference>
<evidence type="ECO:0000256" key="5">
    <source>
        <dbReference type="ARBA" id="ARBA00022777"/>
    </source>
</evidence>
<feature type="domain" description="Histidine kinase" evidence="10">
    <location>
        <begin position="327"/>
        <end position="548"/>
    </location>
</feature>
<gene>
    <name evidence="11" type="ORF">COW88_00545</name>
</gene>
<reference evidence="11 12" key="1">
    <citation type="submission" date="2017-09" db="EMBL/GenBank/DDBJ databases">
        <title>Depth-based differentiation of microbial function through sediment-hosted aquifers and enrichment of novel symbionts in the deep terrestrial subsurface.</title>
        <authorList>
            <person name="Probst A.J."/>
            <person name="Ladd B."/>
            <person name="Jarett J.K."/>
            <person name="Geller-Mcgrath D.E."/>
            <person name="Sieber C.M."/>
            <person name="Emerson J.B."/>
            <person name="Anantharaman K."/>
            <person name="Thomas B.C."/>
            <person name="Malmstrom R."/>
            <person name="Stieglmeier M."/>
            <person name="Klingl A."/>
            <person name="Woyke T."/>
            <person name="Ryan C.M."/>
            <person name="Banfield J.F."/>
        </authorList>
    </citation>
    <scope>NUCLEOTIDE SEQUENCE [LARGE SCALE GENOMIC DNA]</scope>
    <source>
        <strain evidence="11">CG22_combo_CG10-13_8_21_14_all_47_15</strain>
    </source>
</reference>
<dbReference type="InterPro" id="IPR031621">
    <property type="entry name" value="HisKA_7TM"/>
</dbReference>
<dbReference type="GO" id="GO:0000155">
    <property type="term" value="F:phosphorelay sensor kinase activity"/>
    <property type="evidence" value="ECO:0007669"/>
    <property type="project" value="InterPro"/>
</dbReference>
<evidence type="ECO:0000256" key="1">
    <source>
        <dbReference type="ARBA" id="ARBA00000085"/>
    </source>
</evidence>
<sequence>MIQGIGTIDIFSNLDLLSVAIAVAAIGVLGFTVYYSNKKSATALAFFLFSIITIAWSIANYFQYNISDPEFSFRLTKIVIYLATWHAFLFFHLFYVFPKEHFALPNIYKRVLIPFVAIASLVTLTPLVFESIGAIGQDGHITKIINGPAIALFGTTVLSFILTGLYLLIQKMRSATGTEKHQLRIILIGTLLTFILLIIFNFILPVFFNNSDYIPLGAVFLLPFVMFTAYAIFRQRLFDIKVLGTSFLIFVLAIAVLLEVIFSDSNSVLIFRISTFLLVLTVGILLIRGILREIETREKMERLAKDLARANARLRELDQQKSEFLSIASHQLRSPLTAIKGYSSMLLEGSFGEITSKKISEAIDRIFESSQRLVVIVNDLLNVSRIEQGRMKYDFIEFDLKKTIADTVLDMQPIAEHRGLALSFAAPAGDMNITADAGKITQIISNLIDNAIKYTPHGSVSVILEKKKADTVLIAVKDTGIGIPAVEQEKLFQKFSRAKDAAKTNTSGTGLGLYVVAQIALAHHGRAWAESEGEGRGSVFYVELPTHVTKET</sequence>
<dbReference type="SMART" id="SM00387">
    <property type="entry name" value="HATPase_c"/>
    <property type="match status" value="1"/>
</dbReference>
<dbReference type="SUPFAM" id="SSF47384">
    <property type="entry name" value="Homodimeric domain of signal transducing histidine kinase"/>
    <property type="match status" value="1"/>
</dbReference>
<dbReference type="InterPro" id="IPR036890">
    <property type="entry name" value="HATPase_C_sf"/>
</dbReference>
<dbReference type="EMBL" id="PCTL01000003">
    <property type="protein sequence ID" value="PIP73899.1"/>
    <property type="molecule type" value="Genomic_DNA"/>
</dbReference>
<proteinExistence type="predicted"/>
<name>A0A2H0CW01_9BACT</name>
<dbReference type="SUPFAM" id="SSF55874">
    <property type="entry name" value="ATPase domain of HSP90 chaperone/DNA topoisomerase II/histidine kinase"/>
    <property type="match status" value="1"/>
</dbReference>
<comment type="catalytic activity">
    <reaction evidence="1">
        <text>ATP + protein L-histidine = ADP + protein N-phospho-L-histidine.</text>
        <dbReference type="EC" id="2.7.13.3"/>
    </reaction>
</comment>
<evidence type="ECO:0000313" key="11">
    <source>
        <dbReference type="EMBL" id="PIP73899.1"/>
    </source>
</evidence>
<dbReference type="Gene3D" id="3.30.565.10">
    <property type="entry name" value="Histidine kinase-like ATPase, C-terminal domain"/>
    <property type="match status" value="1"/>
</dbReference>